<gene>
    <name evidence="1" type="ORF">O6H91_07G105000</name>
</gene>
<keyword evidence="2" id="KW-1185">Reference proteome</keyword>
<reference evidence="2" key="1">
    <citation type="journal article" date="2024" name="Proc. Natl. Acad. Sci. U.S.A.">
        <title>Extraordinary preservation of gene collinearity over three hundred million years revealed in homosporous lycophytes.</title>
        <authorList>
            <person name="Li C."/>
            <person name="Wickell D."/>
            <person name="Kuo L.Y."/>
            <person name="Chen X."/>
            <person name="Nie B."/>
            <person name="Liao X."/>
            <person name="Peng D."/>
            <person name="Ji J."/>
            <person name="Jenkins J."/>
            <person name="Williams M."/>
            <person name="Shu S."/>
            <person name="Plott C."/>
            <person name="Barry K."/>
            <person name="Rajasekar S."/>
            <person name="Grimwood J."/>
            <person name="Han X."/>
            <person name="Sun S."/>
            <person name="Hou Z."/>
            <person name="He W."/>
            <person name="Dai G."/>
            <person name="Sun C."/>
            <person name="Schmutz J."/>
            <person name="Leebens-Mack J.H."/>
            <person name="Li F.W."/>
            <person name="Wang L."/>
        </authorList>
    </citation>
    <scope>NUCLEOTIDE SEQUENCE [LARGE SCALE GENOMIC DNA]</scope>
    <source>
        <strain evidence="2">cv. PW_Plant_1</strain>
    </source>
</reference>
<evidence type="ECO:0000313" key="2">
    <source>
        <dbReference type="Proteomes" id="UP001162992"/>
    </source>
</evidence>
<comment type="caution">
    <text evidence="1">The sequence shown here is derived from an EMBL/GenBank/DDBJ whole genome shotgun (WGS) entry which is preliminary data.</text>
</comment>
<name>A0ACC2D8J7_DIPCM</name>
<dbReference type="EMBL" id="CM055098">
    <property type="protein sequence ID" value="KAJ7550533.1"/>
    <property type="molecule type" value="Genomic_DNA"/>
</dbReference>
<sequence length="660" mass="73001">MSHIGEPPIMVEENSFNSSPLRERAEIDTTLPYETVKEAVILFGGLADSKAAHNHTEELREFSRLLRVLESAKNQALQELVAQQNILEELKLSLEKALGSKNVVVGMSADVVVTEDKKESDDLKAIEQKHLTLQAEQDTIKTRLASTEKDLEKAKEEIEARKLELQACADARVSCLQNIKTTEVSAQQTLEKVLQVLKEKLESLLLAADEDKVIADTNAVVSGEGEKNEPKTLKSMAGKVREEVEGLNQELGNIQLLLSERARENSIGHLGAKSEAEKDAIYLHSELEFNPIQTKADLEKAIIAEVAAVAKASANVEELEGLRDQLKKAADLNTTFSAAIESLQIKWNIIKTEIESVREREKIAAAAASGLKAEVKKIKTNLSEAFAAEPRTKEAISGLTATLQEASIEADRAKILKMEAMKEARIAKIAAEQAKAANTTVQLRLQAAYKETEAAKASQAMSLADIQTLSQKQNASVIDSHPDSLQSIEREQYNFLDQKLQEAEEQAIKSLSEVLDRLNEQKATEQDLLNKLKEASIEVEASRLAVQKALQKAQIAEAEKVLVEGELRRWRAENGRRRQASDAASVASPSPTLSGRSLIPETFEPNTPKTDHFAQVLQLTFPHPEERVHPADAQEKAIKKMKLFARLKSLFSTKKKERIY</sequence>
<accession>A0ACC2D8J7</accession>
<proteinExistence type="predicted"/>
<protein>
    <submittedName>
        <fullName evidence="1">Uncharacterized protein</fullName>
    </submittedName>
</protein>
<evidence type="ECO:0000313" key="1">
    <source>
        <dbReference type="EMBL" id="KAJ7550533.1"/>
    </source>
</evidence>
<dbReference type="Proteomes" id="UP001162992">
    <property type="component" value="Chromosome 7"/>
</dbReference>
<organism evidence="1 2">
    <name type="scientific">Diphasiastrum complanatum</name>
    <name type="common">Issler's clubmoss</name>
    <name type="synonym">Lycopodium complanatum</name>
    <dbReference type="NCBI Taxonomy" id="34168"/>
    <lineage>
        <taxon>Eukaryota</taxon>
        <taxon>Viridiplantae</taxon>
        <taxon>Streptophyta</taxon>
        <taxon>Embryophyta</taxon>
        <taxon>Tracheophyta</taxon>
        <taxon>Lycopodiopsida</taxon>
        <taxon>Lycopodiales</taxon>
        <taxon>Lycopodiaceae</taxon>
        <taxon>Lycopodioideae</taxon>
        <taxon>Diphasiastrum</taxon>
    </lineage>
</organism>